<dbReference type="Gene3D" id="3.30.457.10">
    <property type="entry name" value="Copper amine oxidase-like, N-terminal domain"/>
    <property type="match status" value="1"/>
</dbReference>
<evidence type="ECO:0000259" key="3">
    <source>
        <dbReference type="Pfam" id="PF07833"/>
    </source>
</evidence>
<dbReference type="InterPro" id="IPR032675">
    <property type="entry name" value="LRR_dom_sf"/>
</dbReference>
<dbReference type="InterPro" id="IPR050836">
    <property type="entry name" value="SDS22/Internalin_LRR"/>
</dbReference>
<dbReference type="Proteomes" id="UP000186058">
    <property type="component" value="Unassembled WGS sequence"/>
</dbReference>
<dbReference type="SUPFAM" id="SSF52058">
    <property type="entry name" value="L domain-like"/>
    <property type="match status" value="1"/>
</dbReference>
<gene>
    <name evidence="4" type="ORF">A3844_18160</name>
</gene>
<dbReference type="InterPro" id="IPR025875">
    <property type="entry name" value="Leu-rich_rpt_4"/>
</dbReference>
<organism evidence="4 5">
    <name type="scientific">Paenibacillus helianthi</name>
    <dbReference type="NCBI Taxonomy" id="1349432"/>
    <lineage>
        <taxon>Bacteria</taxon>
        <taxon>Bacillati</taxon>
        <taxon>Bacillota</taxon>
        <taxon>Bacilli</taxon>
        <taxon>Bacillales</taxon>
        <taxon>Paenibacillaceae</taxon>
        <taxon>Paenibacillus</taxon>
    </lineage>
</organism>
<dbReference type="SMART" id="SM00365">
    <property type="entry name" value="LRR_SD22"/>
    <property type="match status" value="5"/>
</dbReference>
<evidence type="ECO:0000313" key="4">
    <source>
        <dbReference type="EMBL" id="OKP84874.1"/>
    </source>
</evidence>
<keyword evidence="2" id="KW-0677">Repeat</keyword>
<dbReference type="PANTHER" id="PTHR46652:SF3">
    <property type="entry name" value="LEUCINE-RICH REPEAT-CONTAINING PROTEIN 9"/>
    <property type="match status" value="1"/>
</dbReference>
<dbReference type="Gene3D" id="3.80.10.10">
    <property type="entry name" value="Ribonuclease Inhibitor"/>
    <property type="match status" value="1"/>
</dbReference>
<accession>A0ABX3EKC1</accession>
<dbReference type="InterPro" id="IPR012854">
    <property type="entry name" value="Cu_amine_oxidase-like_N"/>
</dbReference>
<dbReference type="SUPFAM" id="SSF55383">
    <property type="entry name" value="Copper amine oxidase, domain N"/>
    <property type="match status" value="1"/>
</dbReference>
<proteinExistence type="predicted"/>
<dbReference type="PANTHER" id="PTHR46652">
    <property type="entry name" value="LEUCINE-RICH REPEAT AND IQ DOMAIN-CONTAINING PROTEIN 1-RELATED"/>
    <property type="match status" value="1"/>
</dbReference>
<sequence>MELKLPANKEVKTSDLQKLISLYPMDEKGKISGLQGLEYAVNMQSLFLPGQKIKNITPLAKLNKLTFLAVDRNQITDLSPLSGLTSLENLVVDDNKIKSLLPLKNLHKLTDLLASNNQVVDLSPIQKLKLKWLMLSGNKIQDLTPLKNHPTLEYLYLDDNLIQDIEVLETIPNLREVSLVNNSLNELAKQVVKKLENNGVIVDLEDNDGTKPEEIQVSLDGEPVAFDISPLIIDGSVMVPFRAIFEKLGLKLSWIEGTQTIIGEKEGITIKMKLGQQSADVNGKQISLAVAPINVSGSTFVPLRFVAQSLDAKVEWDASRKLAIIRSKQRFASSDGTVEVTAYGGWTAIEDLPKFAKLAIETFSWSALVVSEVS</sequence>
<reference evidence="4 5" key="1">
    <citation type="submission" date="2016-03" db="EMBL/GenBank/DDBJ databases">
        <authorList>
            <person name="Sant'Anna F.H."/>
            <person name="Ambrosini A."/>
            <person name="Souza R."/>
            <person name="Bach E."/>
            <person name="Fernandes G."/>
            <person name="Balsanelli E."/>
            <person name="Baura V.A."/>
            <person name="Souza E.M."/>
            <person name="Passaglia L."/>
        </authorList>
    </citation>
    <scope>NUCLEOTIDE SEQUENCE [LARGE SCALE GENOMIC DNA]</scope>
    <source>
        <strain evidence="4 5">P26E</strain>
    </source>
</reference>
<dbReference type="InterPro" id="IPR036582">
    <property type="entry name" value="Mao_N_sf"/>
</dbReference>
<feature type="domain" description="Copper amine oxidase-like N-terminal" evidence="3">
    <location>
        <begin position="219"/>
        <end position="323"/>
    </location>
</feature>
<evidence type="ECO:0000256" key="1">
    <source>
        <dbReference type="ARBA" id="ARBA00022614"/>
    </source>
</evidence>
<keyword evidence="5" id="KW-1185">Reference proteome</keyword>
<protein>
    <recommendedName>
        <fullName evidence="3">Copper amine oxidase-like N-terminal domain-containing protein</fullName>
    </recommendedName>
</protein>
<evidence type="ECO:0000313" key="5">
    <source>
        <dbReference type="Proteomes" id="UP000186058"/>
    </source>
</evidence>
<keyword evidence="1" id="KW-0433">Leucine-rich repeat</keyword>
<dbReference type="PROSITE" id="PS51450">
    <property type="entry name" value="LRR"/>
    <property type="match status" value="4"/>
</dbReference>
<dbReference type="InterPro" id="IPR001611">
    <property type="entry name" value="Leu-rich_rpt"/>
</dbReference>
<dbReference type="EMBL" id="LVWI01000049">
    <property type="protein sequence ID" value="OKP84874.1"/>
    <property type="molecule type" value="Genomic_DNA"/>
</dbReference>
<name>A0ABX3EKC1_9BACL</name>
<evidence type="ECO:0000256" key="2">
    <source>
        <dbReference type="ARBA" id="ARBA00022737"/>
    </source>
</evidence>
<dbReference type="Pfam" id="PF07833">
    <property type="entry name" value="Cu_amine_oxidN1"/>
    <property type="match status" value="1"/>
</dbReference>
<dbReference type="Pfam" id="PF12799">
    <property type="entry name" value="LRR_4"/>
    <property type="match status" value="1"/>
</dbReference>
<comment type="caution">
    <text evidence="4">The sequence shown here is derived from an EMBL/GenBank/DDBJ whole genome shotgun (WGS) entry which is preliminary data.</text>
</comment>